<evidence type="ECO:0000256" key="4">
    <source>
        <dbReference type="ARBA" id="ARBA00022982"/>
    </source>
</evidence>
<dbReference type="AlphaFoldDB" id="A0A7C9JM50"/>
<dbReference type="GO" id="GO:0005506">
    <property type="term" value="F:iron ion binding"/>
    <property type="evidence" value="ECO:0007669"/>
    <property type="project" value="InterPro"/>
</dbReference>
<dbReference type="InterPro" id="IPR036073">
    <property type="entry name" value="Desulfoferrodoxin_Fe-bd_dom_sf"/>
</dbReference>
<keyword evidence="4" id="KW-0249">Electron transport</keyword>
<dbReference type="InterPro" id="IPR051233">
    <property type="entry name" value="Desulfoferrodoxin_SOR"/>
</dbReference>
<evidence type="ECO:0000256" key="5">
    <source>
        <dbReference type="ARBA" id="ARBA00023004"/>
    </source>
</evidence>
<protein>
    <submittedName>
        <fullName evidence="7">Desulfoferrodoxin</fullName>
    </submittedName>
</protein>
<organism evidence="7">
    <name type="scientific">Muribaculaceae bacterium Z82</name>
    <dbReference type="NCBI Taxonomy" id="2304548"/>
    <lineage>
        <taxon>Bacteria</taxon>
        <taxon>Pseudomonadati</taxon>
        <taxon>Bacteroidota</taxon>
        <taxon>Bacteroidia</taxon>
        <taxon>Bacteroidales</taxon>
        <taxon>Muribaculaceae</taxon>
    </lineage>
</organism>
<name>A0A7C9JM50_9BACT</name>
<sequence length="126" mass="14001">MALKFYLCKHCGNIAVKPFDSGVPLVCCGEKMEEIVPNTEDAAVEKHVPVVTVDGQSVHVQVGGVLHPMTPEHWITFICLETEQGYQIKQLTSDDQPMADFAVAEGDRPLRVYEHCNIHGLWVAEI</sequence>
<reference evidence="7" key="1">
    <citation type="submission" date="2018-08" db="EMBL/GenBank/DDBJ databases">
        <title>Murine metabolic-syndrome-specific gut microbial biobank.</title>
        <authorList>
            <person name="Liu C."/>
        </authorList>
    </citation>
    <scope>NUCLEOTIDE SEQUENCE [LARGE SCALE GENOMIC DNA]</scope>
    <source>
        <strain evidence="7">Z82</strain>
    </source>
</reference>
<evidence type="ECO:0000256" key="2">
    <source>
        <dbReference type="ARBA" id="ARBA00022448"/>
    </source>
</evidence>
<keyword evidence="3" id="KW-0479">Metal-binding</keyword>
<evidence type="ECO:0000313" key="7">
    <source>
        <dbReference type="EMBL" id="NBI33618.1"/>
    </source>
</evidence>
<keyword evidence="2" id="KW-0813">Transport</keyword>
<feature type="domain" description="Desulfoferrodoxin ferrous iron-binding" evidence="6">
    <location>
        <begin position="40"/>
        <end position="124"/>
    </location>
</feature>
<dbReference type="PANTHER" id="PTHR36541:SF1">
    <property type="entry name" value="SUPEROXIDE REDUCTASE-RELATED"/>
    <property type="match status" value="1"/>
</dbReference>
<dbReference type="InterPro" id="IPR002742">
    <property type="entry name" value="Desulfoferrodoxin_Fe-bd_dom"/>
</dbReference>
<dbReference type="Pfam" id="PF01880">
    <property type="entry name" value="Desulfoferrodox"/>
    <property type="match status" value="1"/>
</dbReference>
<comment type="caution">
    <text evidence="7">The sequence shown here is derived from an EMBL/GenBank/DDBJ whole genome shotgun (WGS) entry which is preliminary data.</text>
</comment>
<evidence type="ECO:0000256" key="3">
    <source>
        <dbReference type="ARBA" id="ARBA00022723"/>
    </source>
</evidence>
<dbReference type="EMBL" id="QWKH01000003">
    <property type="protein sequence ID" value="NBI33618.1"/>
    <property type="molecule type" value="Genomic_DNA"/>
</dbReference>
<evidence type="ECO:0000259" key="6">
    <source>
        <dbReference type="Pfam" id="PF01880"/>
    </source>
</evidence>
<dbReference type="GO" id="GO:0050605">
    <property type="term" value="F:superoxide reductase activity"/>
    <property type="evidence" value="ECO:0007669"/>
    <property type="project" value="UniProtKB-EC"/>
</dbReference>
<dbReference type="SUPFAM" id="SSF49367">
    <property type="entry name" value="Superoxide reductase-like"/>
    <property type="match status" value="1"/>
</dbReference>
<dbReference type="PANTHER" id="PTHR36541">
    <property type="entry name" value="SUPEROXIDE REDUCTASE-RELATED"/>
    <property type="match status" value="1"/>
</dbReference>
<evidence type="ECO:0000256" key="1">
    <source>
        <dbReference type="ARBA" id="ARBA00005941"/>
    </source>
</evidence>
<comment type="similarity">
    <text evidence="1">Belongs to the desulfoferrodoxin family.</text>
</comment>
<keyword evidence="5" id="KW-0408">Iron</keyword>
<gene>
    <name evidence="7" type="ORF">D1639_00910</name>
</gene>
<proteinExistence type="inferred from homology"/>
<dbReference type="Gene3D" id="2.60.40.730">
    <property type="entry name" value="SOR catalytic domain"/>
    <property type="match status" value="1"/>
</dbReference>
<accession>A0A7C9JM50</accession>
<dbReference type="SUPFAM" id="SSF57802">
    <property type="entry name" value="Rubredoxin-like"/>
    <property type="match status" value="1"/>
</dbReference>